<reference evidence="2" key="2">
    <citation type="submission" date="2023-05" db="EMBL/GenBank/DDBJ databases">
        <authorList>
            <consortium name="Lawrence Berkeley National Laboratory"/>
            <person name="Steindorff A."/>
            <person name="Hensen N."/>
            <person name="Bonometti L."/>
            <person name="Westerberg I."/>
            <person name="Brannstrom I.O."/>
            <person name="Guillou S."/>
            <person name="Cros-Aarteil S."/>
            <person name="Calhoun S."/>
            <person name="Haridas S."/>
            <person name="Kuo A."/>
            <person name="Mondo S."/>
            <person name="Pangilinan J."/>
            <person name="Riley R."/>
            <person name="Labutti K."/>
            <person name="Andreopoulos B."/>
            <person name="Lipzen A."/>
            <person name="Chen C."/>
            <person name="Yanf M."/>
            <person name="Daum C."/>
            <person name="Ng V."/>
            <person name="Clum A."/>
            <person name="Ohm R."/>
            <person name="Martin F."/>
            <person name="Silar P."/>
            <person name="Natvig D."/>
            <person name="Lalanne C."/>
            <person name="Gautier V."/>
            <person name="Ament-Velasquez S.L."/>
            <person name="Kruys A."/>
            <person name="Hutchinson M.I."/>
            <person name="Powell A.J."/>
            <person name="Barry K."/>
            <person name="Miller A.N."/>
            <person name="Grigoriev I.V."/>
            <person name="Debuchy R."/>
            <person name="Gladieux P."/>
            <person name="Thoren M.H."/>
            <person name="Johannesson H."/>
        </authorList>
    </citation>
    <scope>NUCLEOTIDE SEQUENCE</scope>
    <source>
        <strain evidence="2">CBS 990.96</strain>
    </source>
</reference>
<keyword evidence="3" id="KW-1185">Reference proteome</keyword>
<dbReference type="AlphaFoldDB" id="A0AAN7BUK0"/>
<dbReference type="Proteomes" id="UP001301958">
    <property type="component" value="Unassembled WGS sequence"/>
</dbReference>
<dbReference type="InterPro" id="IPR018222">
    <property type="entry name" value="Nuclear_transport_factor_2_euk"/>
</dbReference>
<feature type="domain" description="NTF2" evidence="1">
    <location>
        <begin position="52"/>
        <end position="237"/>
    </location>
</feature>
<evidence type="ECO:0000313" key="2">
    <source>
        <dbReference type="EMBL" id="KAK4229795.1"/>
    </source>
</evidence>
<evidence type="ECO:0000313" key="3">
    <source>
        <dbReference type="Proteomes" id="UP001301958"/>
    </source>
</evidence>
<name>A0AAN7BUK0_9PEZI</name>
<gene>
    <name evidence="2" type="ORF">QBC38DRAFT_471039</name>
</gene>
<protein>
    <recommendedName>
        <fullName evidence="1">NTF2 domain-containing protein</fullName>
    </recommendedName>
</protein>
<organism evidence="2 3">
    <name type="scientific">Podospora fimiseda</name>
    <dbReference type="NCBI Taxonomy" id="252190"/>
    <lineage>
        <taxon>Eukaryota</taxon>
        <taxon>Fungi</taxon>
        <taxon>Dikarya</taxon>
        <taxon>Ascomycota</taxon>
        <taxon>Pezizomycotina</taxon>
        <taxon>Sordariomycetes</taxon>
        <taxon>Sordariomycetidae</taxon>
        <taxon>Sordariales</taxon>
        <taxon>Podosporaceae</taxon>
        <taxon>Podospora</taxon>
    </lineage>
</organism>
<dbReference type="EMBL" id="MU865304">
    <property type="protein sequence ID" value="KAK4229795.1"/>
    <property type="molecule type" value="Genomic_DNA"/>
</dbReference>
<dbReference type="Gene3D" id="3.10.450.50">
    <property type="match status" value="1"/>
</dbReference>
<dbReference type="PROSITE" id="PS50177">
    <property type="entry name" value="NTF2_DOMAIN"/>
    <property type="match status" value="1"/>
</dbReference>
<reference evidence="2" key="1">
    <citation type="journal article" date="2023" name="Mol. Phylogenet. Evol.">
        <title>Genome-scale phylogeny and comparative genomics of the fungal order Sordariales.</title>
        <authorList>
            <person name="Hensen N."/>
            <person name="Bonometti L."/>
            <person name="Westerberg I."/>
            <person name="Brannstrom I.O."/>
            <person name="Guillou S."/>
            <person name="Cros-Aarteil S."/>
            <person name="Calhoun S."/>
            <person name="Haridas S."/>
            <person name="Kuo A."/>
            <person name="Mondo S."/>
            <person name="Pangilinan J."/>
            <person name="Riley R."/>
            <person name="LaButti K."/>
            <person name="Andreopoulos B."/>
            <person name="Lipzen A."/>
            <person name="Chen C."/>
            <person name="Yan M."/>
            <person name="Daum C."/>
            <person name="Ng V."/>
            <person name="Clum A."/>
            <person name="Steindorff A."/>
            <person name="Ohm R.A."/>
            <person name="Martin F."/>
            <person name="Silar P."/>
            <person name="Natvig D.O."/>
            <person name="Lalanne C."/>
            <person name="Gautier V."/>
            <person name="Ament-Velasquez S.L."/>
            <person name="Kruys A."/>
            <person name="Hutchinson M.I."/>
            <person name="Powell A.J."/>
            <person name="Barry K."/>
            <person name="Miller A.N."/>
            <person name="Grigoriev I.V."/>
            <person name="Debuchy R."/>
            <person name="Gladieux P."/>
            <person name="Hiltunen Thoren M."/>
            <person name="Johannesson H."/>
        </authorList>
    </citation>
    <scope>NUCLEOTIDE SEQUENCE</scope>
    <source>
        <strain evidence="2">CBS 990.96</strain>
    </source>
</reference>
<evidence type="ECO:0000259" key="1">
    <source>
        <dbReference type="PROSITE" id="PS50177"/>
    </source>
</evidence>
<sequence length="240" mass="27065">MAGRQRTNFLKLGVSNILPVQTLNFLHLDTTKKKRENQYAMDNTNSLCAAEAGQNFVDWFYTQLNSAKPISSAYTTNNEPYKSFSSPLPSSSSPTVGIKSDICLNGRVISSPEELETQLSSSKQFPKCPADKTVRYAVESFDTTVVNGDYRVACPENLLEIHGKDDGVRMMISLNVSGTVYYGVDKLPKENNESYVVRKHFNDHFLLVPNWDVIGRQNKNKNFVGRRYIIASHIHRAFDD</sequence>
<accession>A0AAN7BUK0</accession>
<proteinExistence type="predicted"/>
<comment type="caution">
    <text evidence="2">The sequence shown here is derived from an EMBL/GenBank/DDBJ whole genome shotgun (WGS) entry which is preliminary data.</text>
</comment>